<keyword evidence="6 9" id="KW-0472">Membrane</keyword>
<gene>
    <name evidence="10" type="ORF">CALMAC_LOCUS4131</name>
</gene>
<dbReference type="GO" id="GO:0016020">
    <property type="term" value="C:membrane"/>
    <property type="evidence" value="ECO:0007669"/>
    <property type="project" value="UniProtKB-SubCell"/>
</dbReference>
<keyword evidence="8" id="KW-0807">Transducer</keyword>
<evidence type="ECO:0000256" key="5">
    <source>
        <dbReference type="ARBA" id="ARBA00022989"/>
    </source>
</evidence>
<feature type="transmembrane region" description="Helical" evidence="9">
    <location>
        <begin position="332"/>
        <end position="349"/>
    </location>
</feature>
<dbReference type="InterPro" id="IPR004117">
    <property type="entry name" value="7tm6_olfct_rcpt"/>
</dbReference>
<keyword evidence="11" id="KW-1185">Reference proteome</keyword>
<dbReference type="SUPFAM" id="SSF56219">
    <property type="entry name" value="DNase I-like"/>
    <property type="match status" value="1"/>
</dbReference>
<dbReference type="GO" id="GO:0007165">
    <property type="term" value="P:signal transduction"/>
    <property type="evidence" value="ECO:0007669"/>
    <property type="project" value="UniProtKB-KW"/>
</dbReference>
<evidence type="ECO:0000313" key="11">
    <source>
        <dbReference type="Proteomes" id="UP000410492"/>
    </source>
</evidence>
<evidence type="ECO:0000256" key="9">
    <source>
        <dbReference type="SAM" id="Phobius"/>
    </source>
</evidence>
<comment type="subcellular location">
    <subcellularLocation>
        <location evidence="1">Membrane</location>
        <topology evidence="1">Multi-pass membrane protein</topology>
    </subcellularLocation>
</comment>
<dbReference type="Gene3D" id="3.60.10.10">
    <property type="entry name" value="Endonuclease/exonuclease/phosphatase"/>
    <property type="match status" value="1"/>
</dbReference>
<keyword evidence="4" id="KW-0552">Olfaction</keyword>
<accession>A0A653BWQ8</accession>
<evidence type="ECO:0000256" key="7">
    <source>
        <dbReference type="ARBA" id="ARBA00023170"/>
    </source>
</evidence>
<name>A0A653BWQ8_CALMS</name>
<evidence type="ECO:0000256" key="1">
    <source>
        <dbReference type="ARBA" id="ARBA00004141"/>
    </source>
</evidence>
<evidence type="ECO:0000256" key="6">
    <source>
        <dbReference type="ARBA" id="ARBA00023136"/>
    </source>
</evidence>
<evidence type="ECO:0000313" key="10">
    <source>
        <dbReference type="EMBL" id="VEN39701.1"/>
    </source>
</evidence>
<dbReference type="OrthoDB" id="6782329at2759"/>
<dbReference type="Proteomes" id="UP000410492">
    <property type="component" value="Unassembled WGS sequence"/>
</dbReference>
<keyword evidence="3 9" id="KW-0812">Transmembrane</keyword>
<evidence type="ECO:0000256" key="2">
    <source>
        <dbReference type="ARBA" id="ARBA00022606"/>
    </source>
</evidence>
<feature type="transmembrane region" description="Helical" evidence="9">
    <location>
        <begin position="447"/>
        <end position="468"/>
    </location>
</feature>
<keyword evidence="2" id="KW-0716">Sensory transduction</keyword>
<dbReference type="GO" id="GO:0005549">
    <property type="term" value="F:odorant binding"/>
    <property type="evidence" value="ECO:0007669"/>
    <property type="project" value="InterPro"/>
</dbReference>
<dbReference type="Pfam" id="PF02949">
    <property type="entry name" value="7tm_6"/>
    <property type="match status" value="1"/>
</dbReference>
<evidence type="ECO:0000256" key="4">
    <source>
        <dbReference type="ARBA" id="ARBA00022725"/>
    </source>
</evidence>
<feature type="transmembrane region" description="Helical" evidence="9">
    <location>
        <begin position="297"/>
        <end position="320"/>
    </location>
</feature>
<protein>
    <submittedName>
        <fullName evidence="10">Uncharacterized protein</fullName>
    </submittedName>
</protein>
<evidence type="ECO:0000256" key="3">
    <source>
        <dbReference type="ARBA" id="ARBA00022692"/>
    </source>
</evidence>
<proteinExistence type="predicted"/>
<dbReference type="GO" id="GO:0004984">
    <property type="term" value="F:olfactory receptor activity"/>
    <property type="evidence" value="ECO:0007669"/>
    <property type="project" value="InterPro"/>
</dbReference>
<dbReference type="EMBL" id="CAACVG010005860">
    <property type="protein sequence ID" value="VEN39701.1"/>
    <property type="molecule type" value="Genomic_DNA"/>
</dbReference>
<feature type="transmembrane region" description="Helical" evidence="9">
    <location>
        <begin position="385"/>
        <end position="406"/>
    </location>
</feature>
<feature type="transmembrane region" description="Helical" evidence="9">
    <location>
        <begin position="418"/>
        <end position="441"/>
    </location>
</feature>
<organism evidence="10 11">
    <name type="scientific">Callosobruchus maculatus</name>
    <name type="common">Southern cowpea weevil</name>
    <name type="synonym">Pulse bruchid</name>
    <dbReference type="NCBI Taxonomy" id="64391"/>
    <lineage>
        <taxon>Eukaryota</taxon>
        <taxon>Metazoa</taxon>
        <taxon>Ecdysozoa</taxon>
        <taxon>Arthropoda</taxon>
        <taxon>Hexapoda</taxon>
        <taxon>Insecta</taxon>
        <taxon>Pterygota</taxon>
        <taxon>Neoptera</taxon>
        <taxon>Endopterygota</taxon>
        <taxon>Coleoptera</taxon>
        <taxon>Polyphaga</taxon>
        <taxon>Cucujiformia</taxon>
        <taxon>Chrysomeloidea</taxon>
        <taxon>Chrysomelidae</taxon>
        <taxon>Bruchinae</taxon>
        <taxon>Bruchini</taxon>
        <taxon>Callosobruchus</taxon>
    </lineage>
</organism>
<evidence type="ECO:0000256" key="8">
    <source>
        <dbReference type="ARBA" id="ARBA00023224"/>
    </source>
</evidence>
<reference evidence="10 11" key="1">
    <citation type="submission" date="2019-01" db="EMBL/GenBank/DDBJ databases">
        <authorList>
            <person name="Sayadi A."/>
        </authorList>
    </citation>
    <scope>NUCLEOTIDE SEQUENCE [LARGE SCALE GENOMIC DNA]</scope>
</reference>
<keyword evidence="7" id="KW-0675">Receptor</keyword>
<keyword evidence="5 9" id="KW-1133">Transmembrane helix</keyword>
<sequence>MYSSGLHCFSANECKVRKYANNLNFIMDLVDESVEKETKNYQCIEDYLAEQREGDICGLGVIHFNIRSLQRHYDELLVYVQSAKEILNVIVLSETGKIENLHDFQIPGYNIYYNESCHNKCDGTLIYIKTCISANVKITNVDNYKFLRVTLFENGIKIGISAIYRSPSMDVDDYINSLDEYLNDLKTEDMEIYLGDINIDLLKQDNKENKYLKEILTEKDNLICQITSENRRLQEQYELITSNIAPKDSIVDTLDSVVKRLDHLEEKGCNRILMIMTGCWDQLGISNRILNVLYKTYGMLLESTFTLFTLSLSIGVKYVFHDSRKLNGHLQFLLVYIFCLWKMALAHSVRIKDLVGEIPVIEETFFGDEKTEAVHLKVSSYNHKIFTFLGVAGFCTILPFVVLEALSFKEMKARQELVFSGYFPSYILDNCFGVVFVYQVWNGTLAAIYISCFDTLFNGLPIFIFLRLKVLGKKFERFEELCQMQNPKIVLRSLVIEHLDIIRSLVEVSRGLEDIENGNGNGGGWKNRILHKLGELLKTHVLKLD</sequence>
<dbReference type="InterPro" id="IPR036691">
    <property type="entry name" value="Endo/exonu/phosph_ase_sf"/>
</dbReference>
<dbReference type="AlphaFoldDB" id="A0A653BWQ8"/>